<keyword evidence="1" id="KW-0175">Coiled coil</keyword>
<sequence length="345" mass="39482">MVGGCSEGLFIRHCWKFLTNEDLEMVCRSDSSAARSLAGRVGVGRTRHIAARLLWLQQKVSTKELRVTGIPTAVNTSDIGTKILSKARMSGLKYLIKMINGDDEKIGYAEYQEIKMKEELKKNTGKMAKSLGANAKVAVVIALSLLQSGQSAEVGEHETEENEGTEAWWVRLLITVICLAGEVGDNDADGPHVRREVQEVTSQHEQSQYENDPEKVNMQWQIVHLEVAVAEQEEKLKEARDERDRQSREVVRMYNMCAELRFELEVVKEERDEARKKAIRVAGNDDERAQEMERMSEDVARAWEVTEEWKKRAKECEKQAQDELRRRLQEAKFTLDRRTISSKMI</sequence>
<feature type="coiled-coil region" evidence="1">
    <location>
        <begin position="222"/>
        <end position="277"/>
    </location>
</feature>
<name>A0ABP0IJ06_9DINO</name>
<proteinExistence type="predicted"/>
<dbReference type="EMBL" id="CAXAMN010003036">
    <property type="protein sequence ID" value="CAK9002567.1"/>
    <property type="molecule type" value="Genomic_DNA"/>
</dbReference>
<evidence type="ECO:0000313" key="3">
    <source>
        <dbReference type="Proteomes" id="UP001642484"/>
    </source>
</evidence>
<evidence type="ECO:0000256" key="1">
    <source>
        <dbReference type="SAM" id="Coils"/>
    </source>
</evidence>
<gene>
    <name evidence="2" type="ORF">CCMP2556_LOCUS6912</name>
</gene>
<comment type="caution">
    <text evidence="2">The sequence shown here is derived from an EMBL/GenBank/DDBJ whole genome shotgun (WGS) entry which is preliminary data.</text>
</comment>
<evidence type="ECO:0000313" key="2">
    <source>
        <dbReference type="EMBL" id="CAK9002567.1"/>
    </source>
</evidence>
<organism evidence="2 3">
    <name type="scientific">Durusdinium trenchii</name>
    <dbReference type="NCBI Taxonomy" id="1381693"/>
    <lineage>
        <taxon>Eukaryota</taxon>
        <taxon>Sar</taxon>
        <taxon>Alveolata</taxon>
        <taxon>Dinophyceae</taxon>
        <taxon>Suessiales</taxon>
        <taxon>Symbiodiniaceae</taxon>
        <taxon>Durusdinium</taxon>
    </lineage>
</organism>
<dbReference type="Proteomes" id="UP001642484">
    <property type="component" value="Unassembled WGS sequence"/>
</dbReference>
<accession>A0ABP0IJ06</accession>
<feature type="non-terminal residue" evidence="2">
    <location>
        <position position="345"/>
    </location>
</feature>
<protein>
    <submittedName>
        <fullName evidence="2">Uncharacterized protein</fullName>
    </submittedName>
</protein>
<keyword evidence="3" id="KW-1185">Reference proteome</keyword>
<reference evidence="2 3" key="1">
    <citation type="submission" date="2024-02" db="EMBL/GenBank/DDBJ databases">
        <authorList>
            <person name="Chen Y."/>
            <person name="Shah S."/>
            <person name="Dougan E. K."/>
            <person name="Thang M."/>
            <person name="Chan C."/>
        </authorList>
    </citation>
    <scope>NUCLEOTIDE SEQUENCE [LARGE SCALE GENOMIC DNA]</scope>
</reference>